<comment type="caution">
    <text evidence="2">The sequence shown here is derived from an EMBL/GenBank/DDBJ whole genome shotgun (WGS) entry which is preliminary data.</text>
</comment>
<accession>A0AAP2MRX1</accession>
<reference evidence="2" key="1">
    <citation type="submission" date="2021-06" db="EMBL/GenBank/DDBJ databases">
        <title>A collection of bacterial strains from the Burkholderia cepacia Research Laboratory and Repository.</title>
        <authorList>
            <person name="Lipuma J."/>
            <person name="Spilker T."/>
        </authorList>
    </citation>
    <scope>NUCLEOTIDE SEQUENCE</scope>
    <source>
        <strain evidence="2">AU37435</strain>
    </source>
</reference>
<evidence type="ECO:0000313" key="3">
    <source>
        <dbReference type="Proteomes" id="UP001196915"/>
    </source>
</evidence>
<feature type="transmembrane region" description="Helical" evidence="1">
    <location>
        <begin position="244"/>
        <end position="264"/>
    </location>
</feature>
<dbReference type="Proteomes" id="UP001196915">
    <property type="component" value="Unassembled WGS sequence"/>
</dbReference>
<evidence type="ECO:0008006" key="4">
    <source>
        <dbReference type="Google" id="ProtNLM"/>
    </source>
</evidence>
<dbReference type="AlphaFoldDB" id="A0AAP2MRX1"/>
<name>A0AAP2MRX1_9BURK</name>
<dbReference type="EMBL" id="JAHPMX010000038">
    <property type="protein sequence ID" value="MBU9360751.1"/>
    <property type="molecule type" value="Genomic_DNA"/>
</dbReference>
<evidence type="ECO:0000256" key="1">
    <source>
        <dbReference type="SAM" id="Phobius"/>
    </source>
</evidence>
<evidence type="ECO:0000313" key="2">
    <source>
        <dbReference type="EMBL" id="MBU9360751.1"/>
    </source>
</evidence>
<sequence length="273" mass="30792">MKESTEGKLCGPAVWPARKDRSSDNFAWRLFRVRDEKRDRYHMLAVGTQESGDTGRERIDLVAFRVETDRFGDSRAREEVCSMSAHRSFGLTLTNGFVIVEQESLRGLNIGSLCFNEIVKWARRVAPDDHVMPIQLLGSHVGAYGSRNLERRHRFYQRFGLTFEFESGDVHPLASGESKDMVGRDLISHSMAKFPNIVEVDLLATLQSLAMAQEELADDARGLKDGIASLLAERRRRSDVFRRVARLLRLPVMMAVLAVGAILARPGHFGLHL</sequence>
<keyword evidence="1" id="KW-0812">Transmembrane</keyword>
<keyword evidence="1" id="KW-1133">Transmembrane helix</keyword>
<keyword evidence="1" id="KW-0472">Membrane</keyword>
<proteinExistence type="predicted"/>
<organism evidence="2 3">
    <name type="scientific">Burkholderia multivorans</name>
    <dbReference type="NCBI Taxonomy" id="87883"/>
    <lineage>
        <taxon>Bacteria</taxon>
        <taxon>Pseudomonadati</taxon>
        <taxon>Pseudomonadota</taxon>
        <taxon>Betaproteobacteria</taxon>
        <taxon>Burkholderiales</taxon>
        <taxon>Burkholderiaceae</taxon>
        <taxon>Burkholderia</taxon>
        <taxon>Burkholderia cepacia complex</taxon>
    </lineage>
</organism>
<protein>
    <recommendedName>
        <fullName evidence="4">N-acetyltransferase</fullName>
    </recommendedName>
</protein>
<gene>
    <name evidence="2" type="ORF">KTE52_30980</name>
</gene>